<accession>A0A2Z4MEU3</accession>
<reference evidence="1 2" key="1">
    <citation type="journal article" date="2015" name="Genome Announc.">
        <title>Draft Genome Sequence of Brevibacillus brevis DZQ7, a Plant Growth-Promoting Rhizobacterium with Broad-Spectrum Antimicrobial Activity.</title>
        <authorList>
            <person name="Hou Q."/>
            <person name="Wang C."/>
            <person name="Hou X."/>
            <person name="Xia Z."/>
            <person name="Ye J."/>
            <person name="Liu K."/>
            <person name="Liu H."/>
            <person name="Wang J."/>
            <person name="Guo H."/>
            <person name="Yu X."/>
            <person name="Yang Y."/>
            <person name="Du B."/>
            <person name="Ding Y."/>
        </authorList>
    </citation>
    <scope>NUCLEOTIDE SEQUENCE [LARGE SCALE GENOMIC DNA]</scope>
    <source>
        <strain evidence="1 2">DZQ7</strain>
    </source>
</reference>
<protein>
    <submittedName>
        <fullName evidence="1">Uncharacterized protein</fullName>
    </submittedName>
</protein>
<evidence type="ECO:0000313" key="2">
    <source>
        <dbReference type="Proteomes" id="UP000036061"/>
    </source>
</evidence>
<sequence length="174" mass="20435">MSQMKVVPVEVPWMISPSHDFVGFTGYEEREVSVEVMCGYNQKRYDKVLSRLQEQYGEDIPDDEYNKAGNAIIKITFQPICLFTMYGKMEGYERYDFSMLDQYYNGRLSFRNEWDKTDVCPNPGFYEVVESKVKEAFGFTSPKVKHWVLCAHDSCIDVLAYSFEWEEVEWGKAK</sequence>
<dbReference type="AlphaFoldDB" id="A0A2Z4MEU3"/>
<dbReference type="Proteomes" id="UP000036061">
    <property type="component" value="Chromosome"/>
</dbReference>
<evidence type="ECO:0000313" key="1">
    <source>
        <dbReference type="EMBL" id="AWX55020.1"/>
    </source>
</evidence>
<proteinExistence type="predicted"/>
<dbReference type="EMBL" id="CP030117">
    <property type="protein sequence ID" value="AWX55020.1"/>
    <property type="molecule type" value="Genomic_DNA"/>
</dbReference>
<gene>
    <name evidence="1" type="ORF">AB432_008230</name>
</gene>
<name>A0A2Z4MEU3_BREBE</name>
<dbReference type="RefSeq" id="WP_048031858.1">
    <property type="nucleotide sequence ID" value="NZ_CP030117.1"/>
</dbReference>
<organism evidence="1 2">
    <name type="scientific">Brevibacillus brevis</name>
    <name type="common">Bacillus brevis</name>
    <dbReference type="NCBI Taxonomy" id="1393"/>
    <lineage>
        <taxon>Bacteria</taxon>
        <taxon>Bacillati</taxon>
        <taxon>Bacillota</taxon>
        <taxon>Bacilli</taxon>
        <taxon>Bacillales</taxon>
        <taxon>Paenibacillaceae</taxon>
        <taxon>Brevibacillus</taxon>
    </lineage>
</organism>